<evidence type="ECO:0000313" key="5">
    <source>
        <dbReference type="EMBL" id="CAK9146384.1"/>
    </source>
</evidence>
<evidence type="ECO:0000256" key="1">
    <source>
        <dbReference type="ARBA" id="ARBA00004123"/>
    </source>
</evidence>
<organism evidence="5 6">
    <name type="scientific">Ilex paraguariensis</name>
    <name type="common">yerba mate</name>
    <dbReference type="NCBI Taxonomy" id="185542"/>
    <lineage>
        <taxon>Eukaryota</taxon>
        <taxon>Viridiplantae</taxon>
        <taxon>Streptophyta</taxon>
        <taxon>Embryophyta</taxon>
        <taxon>Tracheophyta</taxon>
        <taxon>Spermatophyta</taxon>
        <taxon>Magnoliopsida</taxon>
        <taxon>eudicotyledons</taxon>
        <taxon>Gunneridae</taxon>
        <taxon>Pentapetalae</taxon>
        <taxon>asterids</taxon>
        <taxon>campanulids</taxon>
        <taxon>Aquifoliales</taxon>
        <taxon>Aquifoliaceae</taxon>
        <taxon>Ilex</taxon>
    </lineage>
</organism>
<keyword evidence="6" id="KW-1185">Reference proteome</keyword>
<comment type="caution">
    <text evidence="5">The sequence shown here is derived from an EMBL/GenBank/DDBJ whole genome shotgun (WGS) entry which is preliminary data.</text>
</comment>
<dbReference type="GO" id="GO:0005634">
    <property type="term" value="C:nucleus"/>
    <property type="evidence" value="ECO:0007669"/>
    <property type="project" value="UniProtKB-SubCell"/>
</dbReference>
<keyword evidence="3" id="KW-0539">Nucleus</keyword>
<dbReference type="PANTHER" id="PTHR33669">
    <property type="entry name" value="PROTEIN NEGATIVE REGULATOR OF RESISTANCE"/>
    <property type="match status" value="1"/>
</dbReference>
<dbReference type="AlphaFoldDB" id="A0ABC8RN41"/>
<dbReference type="Pfam" id="PF15699">
    <property type="entry name" value="NPR1_interact"/>
    <property type="match status" value="1"/>
</dbReference>
<dbReference type="InterPro" id="IPR031425">
    <property type="entry name" value="NPR1/NH1-interacting"/>
</dbReference>
<feature type="region of interest" description="Disordered" evidence="4">
    <location>
        <begin position="1"/>
        <end position="83"/>
    </location>
</feature>
<dbReference type="Proteomes" id="UP001642360">
    <property type="component" value="Unassembled WGS sequence"/>
</dbReference>
<evidence type="ECO:0000256" key="2">
    <source>
        <dbReference type="ARBA" id="ARBA00009937"/>
    </source>
</evidence>
<name>A0ABC8RN41_9AQUA</name>
<protein>
    <submittedName>
        <fullName evidence="5">Uncharacterized protein</fullName>
    </submittedName>
</protein>
<proteinExistence type="inferred from homology"/>
<evidence type="ECO:0000313" key="6">
    <source>
        <dbReference type="Proteomes" id="UP001642360"/>
    </source>
</evidence>
<comment type="subcellular location">
    <subcellularLocation>
        <location evidence="1">Nucleus</location>
    </subcellularLocation>
</comment>
<comment type="similarity">
    <text evidence="2">Belongs to the NPR1-interactor family.</text>
</comment>
<dbReference type="PANTHER" id="PTHR33669:SF14">
    <property type="entry name" value="NRR REPRESSOR HOMOLOG 3"/>
    <property type="match status" value="1"/>
</dbReference>
<evidence type="ECO:0000256" key="3">
    <source>
        <dbReference type="ARBA" id="ARBA00023242"/>
    </source>
</evidence>
<gene>
    <name evidence="5" type="ORF">ILEXP_LOCUS14227</name>
</gene>
<reference evidence="5 6" key="1">
    <citation type="submission" date="2024-02" db="EMBL/GenBank/DDBJ databases">
        <authorList>
            <person name="Vignale AGUSTIN F."/>
            <person name="Sosa J E."/>
            <person name="Modenutti C."/>
        </authorList>
    </citation>
    <scope>NUCLEOTIDE SEQUENCE [LARGE SCALE GENOMIC DNA]</scope>
</reference>
<evidence type="ECO:0000256" key="4">
    <source>
        <dbReference type="SAM" id="MobiDB-lite"/>
    </source>
</evidence>
<feature type="compositionally biased region" description="Basic and acidic residues" evidence="4">
    <location>
        <begin position="1"/>
        <end position="12"/>
    </location>
</feature>
<dbReference type="EMBL" id="CAUOFW020001569">
    <property type="protein sequence ID" value="CAK9146384.1"/>
    <property type="molecule type" value="Genomic_DNA"/>
</dbReference>
<sequence length="83" mass="9241">MDKRTRELRERMTGGVGKSKGAEKKATETEEKAVQAWRPSFRPEDFMEEVPSKGPETDIAGASETTDKIKEDEADGLDLKLSL</sequence>
<accession>A0ABC8RN41</accession>
<feature type="compositionally biased region" description="Basic and acidic residues" evidence="4">
    <location>
        <begin position="20"/>
        <end position="33"/>
    </location>
</feature>